<protein>
    <recommendedName>
        <fullName evidence="4">Phytanoyl-CoA dioxygenase</fullName>
    </recommendedName>
</protein>
<evidence type="ECO:0000313" key="3">
    <source>
        <dbReference type="Proteomes" id="UP001166286"/>
    </source>
</evidence>
<dbReference type="Proteomes" id="UP001166286">
    <property type="component" value="Unassembled WGS sequence"/>
</dbReference>
<keyword evidence="3" id="KW-1185">Reference proteome</keyword>
<dbReference type="EMBL" id="JAFEKC020000001">
    <property type="protein sequence ID" value="KAK0517419.1"/>
    <property type="molecule type" value="Genomic_DNA"/>
</dbReference>
<dbReference type="Gene3D" id="2.60.120.620">
    <property type="entry name" value="q2cbj1_9rhob like domain"/>
    <property type="match status" value="1"/>
</dbReference>
<comment type="caution">
    <text evidence="2">The sequence shown here is derived from an EMBL/GenBank/DDBJ whole genome shotgun (WGS) entry which is preliminary data.</text>
</comment>
<accession>A0AA39RBD4</accession>
<gene>
    <name evidence="2" type="ORF">JMJ35_000574</name>
</gene>
<dbReference type="InterPro" id="IPR008775">
    <property type="entry name" value="Phytyl_CoA_dOase-like"/>
</dbReference>
<evidence type="ECO:0000256" key="1">
    <source>
        <dbReference type="SAM" id="MobiDB-lite"/>
    </source>
</evidence>
<proteinExistence type="predicted"/>
<dbReference type="PANTHER" id="PTHR40128">
    <property type="entry name" value="EXPRESSED PROTEIN"/>
    <property type="match status" value="1"/>
</dbReference>
<dbReference type="PANTHER" id="PTHR40128:SF1">
    <property type="entry name" value="PHYTANOYL-COA HYDROXYLASE"/>
    <property type="match status" value="1"/>
</dbReference>
<feature type="region of interest" description="Disordered" evidence="1">
    <location>
        <begin position="1"/>
        <end position="37"/>
    </location>
</feature>
<feature type="compositionally biased region" description="Polar residues" evidence="1">
    <location>
        <begin position="25"/>
        <end position="37"/>
    </location>
</feature>
<dbReference type="Pfam" id="PF05721">
    <property type="entry name" value="PhyH"/>
    <property type="match status" value="1"/>
</dbReference>
<evidence type="ECO:0008006" key="4">
    <source>
        <dbReference type="Google" id="ProtNLM"/>
    </source>
</evidence>
<organism evidence="2 3">
    <name type="scientific">Cladonia borealis</name>
    <dbReference type="NCBI Taxonomy" id="184061"/>
    <lineage>
        <taxon>Eukaryota</taxon>
        <taxon>Fungi</taxon>
        <taxon>Dikarya</taxon>
        <taxon>Ascomycota</taxon>
        <taxon>Pezizomycotina</taxon>
        <taxon>Lecanoromycetes</taxon>
        <taxon>OSLEUM clade</taxon>
        <taxon>Lecanoromycetidae</taxon>
        <taxon>Lecanorales</taxon>
        <taxon>Lecanorineae</taxon>
        <taxon>Cladoniaceae</taxon>
        <taxon>Cladonia</taxon>
    </lineage>
</organism>
<sequence length="329" mass="37063">MASADTQTAPLPAHEMTSFPRQLPSLRSNQGSEVGSASTAWMLPTSLSVPTSEMRARYDRDGYIWIKNLIPREDVLDMREHYFTQFAHTGILKPNSCPREGIFNPANDPLLHQGIGATPDAQTLDLLDIAHTTPDYRKFLEHPSLRAFVRDFMGWDKEVLVDRAMLRHNVPGSLSTAVHYDKLFLRAGEAEFLTAWVPIGDCAANGGGLMYLENSNTLGEEIEAEFMRNSQHMPEAERIDAFNKNMAAGGFLSHDAEEFGRVEGKGGRWLVGDYEAGDVVFHKPYMVHAATRNEDEKGRIRLASDLRFYEEGAGLDRRWLRVWRHDDGL</sequence>
<reference evidence="2" key="1">
    <citation type="submission" date="2023-03" db="EMBL/GenBank/DDBJ databases">
        <title>Complete genome of Cladonia borealis.</title>
        <authorList>
            <person name="Park H."/>
        </authorList>
    </citation>
    <scope>NUCLEOTIDE SEQUENCE</scope>
    <source>
        <strain evidence="2">ANT050790</strain>
    </source>
</reference>
<name>A0AA39RBD4_9LECA</name>
<evidence type="ECO:0000313" key="2">
    <source>
        <dbReference type="EMBL" id="KAK0517419.1"/>
    </source>
</evidence>
<dbReference type="AlphaFoldDB" id="A0AA39RBD4"/>
<dbReference type="SUPFAM" id="SSF51197">
    <property type="entry name" value="Clavaminate synthase-like"/>
    <property type="match status" value="1"/>
</dbReference>